<organism evidence="2 3">
    <name type="scientific">Hibiscus sabdariffa</name>
    <name type="common">roselle</name>
    <dbReference type="NCBI Taxonomy" id="183260"/>
    <lineage>
        <taxon>Eukaryota</taxon>
        <taxon>Viridiplantae</taxon>
        <taxon>Streptophyta</taxon>
        <taxon>Embryophyta</taxon>
        <taxon>Tracheophyta</taxon>
        <taxon>Spermatophyta</taxon>
        <taxon>Magnoliopsida</taxon>
        <taxon>eudicotyledons</taxon>
        <taxon>Gunneridae</taxon>
        <taxon>Pentapetalae</taxon>
        <taxon>rosids</taxon>
        <taxon>malvids</taxon>
        <taxon>Malvales</taxon>
        <taxon>Malvaceae</taxon>
        <taxon>Malvoideae</taxon>
        <taxon>Hibiscus</taxon>
    </lineage>
</organism>
<protein>
    <submittedName>
        <fullName evidence="2">Uncharacterized protein</fullName>
    </submittedName>
</protein>
<comment type="caution">
    <text evidence="2">The sequence shown here is derived from an EMBL/GenBank/DDBJ whole genome shotgun (WGS) entry which is preliminary data.</text>
</comment>
<reference evidence="2 3" key="1">
    <citation type="journal article" date="2024" name="G3 (Bethesda)">
        <title>Genome assembly of Hibiscus sabdariffa L. provides insights into metabolisms of medicinal natural products.</title>
        <authorList>
            <person name="Kim T."/>
        </authorList>
    </citation>
    <scope>NUCLEOTIDE SEQUENCE [LARGE SCALE GENOMIC DNA]</scope>
    <source>
        <strain evidence="2">TK-2024</strain>
        <tissue evidence="2">Old leaves</tissue>
    </source>
</reference>
<dbReference type="EMBL" id="JBBPBM010000004">
    <property type="protein sequence ID" value="KAK8588127.1"/>
    <property type="molecule type" value="Genomic_DNA"/>
</dbReference>
<dbReference type="Proteomes" id="UP001472677">
    <property type="component" value="Unassembled WGS sequence"/>
</dbReference>
<evidence type="ECO:0000256" key="1">
    <source>
        <dbReference type="SAM" id="MobiDB-lite"/>
    </source>
</evidence>
<name>A0ABR2FVB8_9ROSI</name>
<sequence length="244" mass="26777">MKLIACAYLTAIRILNRLVNEECRQWIAQSGQPPIHNQLVQQWNLVTIKHQATDLIEVVGVEEVASTGSWDDELQRLIRKSLRISMALVITFEYLMSVQGVPSSLTTWSGERIANEIRAPADMIQMKAIYVLSLTVSASSRCGGIGGHDSALSRPKKSLHNAEQSTNDESKSLVMVVIVLEERASIKDISGAAHGKGNLRSKDVVNITTKDSEDQKARVHSRVSIIRCHSIDLPATSHAGTTEA</sequence>
<proteinExistence type="predicted"/>
<evidence type="ECO:0000313" key="2">
    <source>
        <dbReference type="EMBL" id="KAK8588127.1"/>
    </source>
</evidence>
<gene>
    <name evidence="2" type="ORF">V6N12_022584</name>
</gene>
<keyword evidence="3" id="KW-1185">Reference proteome</keyword>
<evidence type="ECO:0000313" key="3">
    <source>
        <dbReference type="Proteomes" id="UP001472677"/>
    </source>
</evidence>
<feature type="region of interest" description="Disordered" evidence="1">
    <location>
        <begin position="146"/>
        <end position="166"/>
    </location>
</feature>
<accession>A0ABR2FVB8</accession>